<dbReference type="GO" id="GO:0016787">
    <property type="term" value="F:hydrolase activity"/>
    <property type="evidence" value="ECO:0007669"/>
    <property type="project" value="UniProtKB-KW"/>
</dbReference>
<dbReference type="InterPro" id="IPR007392">
    <property type="entry name" value="GD_AH_second"/>
</dbReference>
<dbReference type="CDD" id="cd11613">
    <property type="entry name" value="SAF_AH_GD"/>
    <property type="match status" value="1"/>
</dbReference>
<evidence type="ECO:0000259" key="3">
    <source>
        <dbReference type="SMART" id="SM00858"/>
    </source>
</evidence>
<keyword evidence="4" id="KW-0378">Hydrolase</keyword>
<dbReference type="Pfam" id="PF20629">
    <property type="entry name" value="GD_AH_C"/>
    <property type="match status" value="1"/>
</dbReference>
<dbReference type="SMART" id="SM00858">
    <property type="entry name" value="SAF"/>
    <property type="match status" value="1"/>
</dbReference>
<dbReference type="RefSeq" id="WP_246415733.1">
    <property type="nucleotide sequence ID" value="NZ_JACHOA010000006.1"/>
</dbReference>
<keyword evidence="5" id="KW-1185">Reference proteome</keyword>
<dbReference type="Proteomes" id="UP000538566">
    <property type="component" value="Unassembled WGS sequence"/>
</dbReference>
<keyword evidence="2 4" id="KW-0456">Lyase</keyword>
<evidence type="ECO:0000256" key="1">
    <source>
        <dbReference type="ARBA" id="ARBA00010986"/>
    </source>
</evidence>
<organism evidence="4 5">
    <name type="scientific">Novosphingobium taihuense</name>
    <dbReference type="NCBI Taxonomy" id="260085"/>
    <lineage>
        <taxon>Bacteria</taxon>
        <taxon>Pseudomonadati</taxon>
        <taxon>Pseudomonadota</taxon>
        <taxon>Alphaproteobacteria</taxon>
        <taxon>Sphingomonadales</taxon>
        <taxon>Sphingomonadaceae</taxon>
        <taxon>Novosphingobium</taxon>
    </lineage>
</organism>
<dbReference type="PANTHER" id="PTHR30536">
    <property type="entry name" value="ALTRONATE/GALACTARATE DEHYDRATASE"/>
    <property type="match status" value="1"/>
</dbReference>
<dbReference type="InterPro" id="IPR044144">
    <property type="entry name" value="SAF_UxaA/GarD"/>
</dbReference>
<sequence length="507" mass="52266">MSSEVLAQPDALQVHASDSVAVALRALPAGERVRVGSAEVVLTHDIAQGHKLALRDHAPAEPVIKYGLQIGRATQAIAAGEHVHVHNLATALDGECVYARRPDVRAIRKPASTTGPIWQGYRRTDGRAATRNEIWVLPTVGCVGLTAEHVARAAQERHAALIASGRIDGIVAFAHPHGCSQLGDDLAGTRALLAGLAANPNAAGVLLLGLGCESNQLADLMSSIPQASRAKVRTLSSQGAGDELAEAASLVDDMVVEAAQARREDLPLSALVAGLKCGGSDGFSGLTANPLLGRFSDRLAAAGGIPVLTEIPEIFGAEDALLGRAADEPTFEAAASLINRFKRYYLDQGLPVSENPSPGNIAGGITTLEEKSAGAVQKAGSATLTSVLAYGEQALEPGLALLEAPGNDAVSSTALAAAGATLILFTTGRGTPLGFPAPTIKVASNRRLAEAKPHWMDFDASCALEEGPAAADDLFLDAVLAIASGRKTASERSGQRAIAIWKKGVTL</sequence>
<evidence type="ECO:0000256" key="2">
    <source>
        <dbReference type="ARBA" id="ARBA00023239"/>
    </source>
</evidence>
<evidence type="ECO:0000313" key="5">
    <source>
        <dbReference type="Proteomes" id="UP000538566"/>
    </source>
</evidence>
<dbReference type="AlphaFoldDB" id="A0A7W7AD07"/>
<proteinExistence type="inferred from homology"/>
<dbReference type="EC" id="4.2.1.7" evidence="4"/>
<dbReference type="Gene3D" id="2.30.130.110">
    <property type="match status" value="1"/>
</dbReference>
<comment type="caution">
    <text evidence="4">The sequence shown here is derived from an EMBL/GenBank/DDBJ whole genome shotgun (WGS) entry which is preliminary data.</text>
</comment>
<reference evidence="4 5" key="1">
    <citation type="submission" date="2020-08" db="EMBL/GenBank/DDBJ databases">
        <title>Genomic Encyclopedia of Type Strains, Phase IV (KMG-IV): sequencing the most valuable type-strain genomes for metagenomic binning, comparative biology and taxonomic classification.</title>
        <authorList>
            <person name="Goeker M."/>
        </authorList>
    </citation>
    <scope>NUCLEOTIDE SEQUENCE [LARGE SCALE GENOMIC DNA]</scope>
    <source>
        <strain evidence="4 5">DSM 17507</strain>
    </source>
</reference>
<dbReference type="GO" id="GO:0019698">
    <property type="term" value="P:D-galacturonate catabolic process"/>
    <property type="evidence" value="ECO:0007669"/>
    <property type="project" value="TreeGrafter"/>
</dbReference>
<dbReference type="PANTHER" id="PTHR30536:SF5">
    <property type="entry name" value="ALTRONATE DEHYDRATASE"/>
    <property type="match status" value="1"/>
</dbReference>
<name>A0A7W7AD07_9SPHN</name>
<accession>A0A7W7AD07</accession>
<dbReference type="EMBL" id="JACHOA010000006">
    <property type="protein sequence ID" value="MBB4614768.1"/>
    <property type="molecule type" value="Genomic_DNA"/>
</dbReference>
<evidence type="ECO:0000313" key="4">
    <source>
        <dbReference type="EMBL" id="MBB4614768.1"/>
    </source>
</evidence>
<protein>
    <submittedName>
        <fullName evidence="4">Altronate hydrolase</fullName>
        <ecNumber evidence="4">4.2.1.7</ecNumber>
    </submittedName>
</protein>
<dbReference type="Pfam" id="PF04295">
    <property type="entry name" value="GD_AH_second"/>
    <property type="match status" value="1"/>
</dbReference>
<gene>
    <name evidence="4" type="ORF">GGR37_003058</name>
</gene>
<dbReference type="InterPro" id="IPR052172">
    <property type="entry name" value="UxaA_altronate/galactarate_dh"/>
</dbReference>
<comment type="similarity">
    <text evidence="1">Belongs to the UxaA family.</text>
</comment>
<dbReference type="GO" id="GO:0008789">
    <property type="term" value="F:altronate dehydratase activity"/>
    <property type="evidence" value="ECO:0007669"/>
    <property type="project" value="UniProtKB-EC"/>
</dbReference>
<dbReference type="Pfam" id="PF08666">
    <property type="entry name" value="SAF"/>
    <property type="match status" value="1"/>
</dbReference>
<feature type="domain" description="SAF" evidence="3">
    <location>
        <begin position="18"/>
        <end position="89"/>
    </location>
</feature>
<dbReference type="InterPro" id="IPR013974">
    <property type="entry name" value="SAF"/>
</dbReference>
<dbReference type="InterPro" id="IPR048332">
    <property type="entry name" value="GD_AH_C"/>
</dbReference>